<feature type="transmembrane region" description="Helical" evidence="1">
    <location>
        <begin position="56"/>
        <end position="77"/>
    </location>
</feature>
<proteinExistence type="predicted"/>
<evidence type="ECO:0000313" key="2">
    <source>
        <dbReference type="EMBL" id="MFC4135439.1"/>
    </source>
</evidence>
<gene>
    <name evidence="2" type="ORF">ACFOZ4_32910</name>
</gene>
<feature type="transmembrane region" description="Helical" evidence="1">
    <location>
        <begin position="12"/>
        <end position="36"/>
    </location>
</feature>
<keyword evidence="1" id="KW-0812">Transmembrane</keyword>
<feature type="transmembrane region" description="Helical" evidence="1">
    <location>
        <begin position="123"/>
        <end position="143"/>
    </location>
</feature>
<organism evidence="2 3">
    <name type="scientific">Hamadaea flava</name>
    <dbReference type="NCBI Taxonomy" id="1742688"/>
    <lineage>
        <taxon>Bacteria</taxon>
        <taxon>Bacillati</taxon>
        <taxon>Actinomycetota</taxon>
        <taxon>Actinomycetes</taxon>
        <taxon>Micromonosporales</taxon>
        <taxon>Micromonosporaceae</taxon>
        <taxon>Hamadaea</taxon>
    </lineage>
</organism>
<feature type="transmembrane region" description="Helical" evidence="1">
    <location>
        <begin position="89"/>
        <end position="111"/>
    </location>
</feature>
<evidence type="ECO:0000313" key="3">
    <source>
        <dbReference type="Proteomes" id="UP001595816"/>
    </source>
</evidence>
<evidence type="ECO:0000256" key="1">
    <source>
        <dbReference type="SAM" id="Phobius"/>
    </source>
</evidence>
<comment type="caution">
    <text evidence="2">The sequence shown here is derived from an EMBL/GenBank/DDBJ whole genome shotgun (WGS) entry which is preliminary data.</text>
</comment>
<keyword evidence="3" id="KW-1185">Reference proteome</keyword>
<reference evidence="3" key="1">
    <citation type="journal article" date="2019" name="Int. J. Syst. Evol. Microbiol.">
        <title>The Global Catalogue of Microorganisms (GCM) 10K type strain sequencing project: providing services to taxonomists for standard genome sequencing and annotation.</title>
        <authorList>
            <consortium name="The Broad Institute Genomics Platform"/>
            <consortium name="The Broad Institute Genome Sequencing Center for Infectious Disease"/>
            <person name="Wu L."/>
            <person name="Ma J."/>
        </authorList>
    </citation>
    <scope>NUCLEOTIDE SEQUENCE [LARGE SCALE GENOMIC DNA]</scope>
    <source>
        <strain evidence="3">CGMCC 4.7289</strain>
    </source>
</reference>
<accession>A0ABV8LYA1</accession>
<sequence length="156" mass="16699">MKRFGPRTRKAILLVHILAAGVWLGVDVVMAVFVGVAATTDDPSTRMLSFRALDTFAVPSLLTTGTISLLSGLLLGLGSRYGLVRYWWVAVKLVLNLILTALVLVGLAPAIQRSLELAAVGDLAYPPVVSPVCLLIAYTLAVFKPWGRISKSRPTA</sequence>
<protein>
    <recommendedName>
        <fullName evidence="4">DUF2269 domain-containing protein</fullName>
    </recommendedName>
</protein>
<name>A0ABV8LYA1_9ACTN</name>
<evidence type="ECO:0008006" key="4">
    <source>
        <dbReference type="Google" id="ProtNLM"/>
    </source>
</evidence>
<dbReference type="EMBL" id="JBHSAY010000021">
    <property type="protein sequence ID" value="MFC4135439.1"/>
    <property type="molecule type" value="Genomic_DNA"/>
</dbReference>
<keyword evidence="1" id="KW-1133">Transmembrane helix</keyword>
<dbReference type="Proteomes" id="UP001595816">
    <property type="component" value="Unassembled WGS sequence"/>
</dbReference>
<keyword evidence="1" id="KW-0472">Membrane</keyword>
<dbReference type="RefSeq" id="WP_253756316.1">
    <property type="nucleotide sequence ID" value="NZ_JAMZDZ010000001.1"/>
</dbReference>